<evidence type="ECO:0000256" key="9">
    <source>
        <dbReference type="ARBA" id="ARBA00022842"/>
    </source>
</evidence>
<dbReference type="PANTHER" id="PTHR33540">
    <property type="entry name" value="TRNA THREONYLCARBAMOYLADENOSINE BIOSYNTHESIS PROTEIN TSAE"/>
    <property type="match status" value="1"/>
</dbReference>
<reference evidence="12 13" key="1">
    <citation type="journal article" date="2015" name="Stand. Genomic Sci.">
        <title>Genomic Encyclopedia of Bacterial and Archaeal Type Strains, Phase III: the genomes of soil and plant-associated and newly described type strains.</title>
        <authorList>
            <person name="Whitman W.B."/>
            <person name="Woyke T."/>
            <person name="Klenk H.P."/>
            <person name="Zhou Y."/>
            <person name="Lilburn T.G."/>
            <person name="Beck B.J."/>
            <person name="De Vos P."/>
            <person name="Vandamme P."/>
            <person name="Eisen J.A."/>
            <person name="Garrity G."/>
            <person name="Hugenholtz P."/>
            <person name="Kyrpides N.C."/>
        </authorList>
    </citation>
    <scope>NUCLEOTIDE SEQUENCE [LARGE SCALE GENOMIC DNA]</scope>
    <source>
        <strain evidence="12 13">CV2</strain>
    </source>
</reference>
<dbReference type="Proteomes" id="UP000293519">
    <property type="component" value="Unassembled WGS sequence"/>
</dbReference>
<keyword evidence="6" id="KW-0479">Metal-binding</keyword>
<evidence type="ECO:0000256" key="11">
    <source>
        <dbReference type="ARBA" id="ARBA00032441"/>
    </source>
</evidence>
<evidence type="ECO:0000256" key="2">
    <source>
        <dbReference type="ARBA" id="ARBA00007599"/>
    </source>
</evidence>
<dbReference type="SUPFAM" id="SSF52540">
    <property type="entry name" value="P-loop containing nucleoside triphosphate hydrolases"/>
    <property type="match status" value="1"/>
</dbReference>
<evidence type="ECO:0000256" key="5">
    <source>
        <dbReference type="ARBA" id="ARBA00022694"/>
    </source>
</evidence>
<comment type="caution">
    <text evidence="12">The sequence shown here is derived from an EMBL/GenBank/DDBJ whole genome shotgun (WGS) entry which is preliminary data.</text>
</comment>
<name>A0A4Q7LP89_9MICO</name>
<keyword evidence="8" id="KW-0067">ATP-binding</keyword>
<dbReference type="PANTHER" id="PTHR33540:SF2">
    <property type="entry name" value="TRNA THREONYLCARBAMOYLADENOSINE BIOSYNTHESIS PROTEIN TSAE"/>
    <property type="match status" value="1"/>
</dbReference>
<dbReference type="InterPro" id="IPR003442">
    <property type="entry name" value="T6A_TsaE"/>
</dbReference>
<sequence>MTADAAAESLTVADPDAMHALAARVATQLRAGDLLVLTGELGAGKTTFTRGLGEALGVRGAVTSPTFVLARTHPRASGAPLVHVDAYRLTDAAELDDLDLDLAASITVIEWGAGLVDAIADDWLEIVITRPPSAADVDDPDEELAEPRTLRFRAVGARGTELLAAIAPSATF</sequence>
<dbReference type="Pfam" id="PF02367">
    <property type="entry name" value="TsaE"/>
    <property type="match status" value="1"/>
</dbReference>
<evidence type="ECO:0000256" key="3">
    <source>
        <dbReference type="ARBA" id="ARBA00019010"/>
    </source>
</evidence>
<comment type="subcellular location">
    <subcellularLocation>
        <location evidence="1">Cytoplasm</location>
    </subcellularLocation>
</comment>
<evidence type="ECO:0000256" key="7">
    <source>
        <dbReference type="ARBA" id="ARBA00022741"/>
    </source>
</evidence>
<evidence type="ECO:0000313" key="13">
    <source>
        <dbReference type="Proteomes" id="UP000293519"/>
    </source>
</evidence>
<keyword evidence="4" id="KW-0963">Cytoplasm</keyword>
<comment type="similarity">
    <text evidence="2">Belongs to the TsaE family.</text>
</comment>
<dbReference type="AlphaFoldDB" id="A0A4Q7LP89"/>
<evidence type="ECO:0000256" key="10">
    <source>
        <dbReference type="ARBA" id="ARBA00024908"/>
    </source>
</evidence>
<dbReference type="GO" id="GO:0046872">
    <property type="term" value="F:metal ion binding"/>
    <property type="evidence" value="ECO:0007669"/>
    <property type="project" value="UniProtKB-KW"/>
</dbReference>
<dbReference type="GO" id="GO:0002949">
    <property type="term" value="P:tRNA threonylcarbamoyladenosine modification"/>
    <property type="evidence" value="ECO:0007669"/>
    <property type="project" value="InterPro"/>
</dbReference>
<proteinExistence type="inferred from homology"/>
<accession>A0A4Q7LP89</accession>
<keyword evidence="9" id="KW-0460">Magnesium</keyword>
<keyword evidence="5" id="KW-0819">tRNA processing</keyword>
<protein>
    <recommendedName>
        <fullName evidence="3">tRNA threonylcarbamoyladenosine biosynthesis protein TsaE</fullName>
    </recommendedName>
    <alternativeName>
        <fullName evidence="11">t(6)A37 threonylcarbamoyladenosine biosynthesis protein TsaE</fullName>
    </alternativeName>
</protein>
<evidence type="ECO:0000313" key="12">
    <source>
        <dbReference type="EMBL" id="RZS56505.1"/>
    </source>
</evidence>
<dbReference type="GO" id="GO:0005737">
    <property type="term" value="C:cytoplasm"/>
    <property type="evidence" value="ECO:0007669"/>
    <property type="project" value="UniProtKB-SubCell"/>
</dbReference>
<dbReference type="InterPro" id="IPR027417">
    <property type="entry name" value="P-loop_NTPase"/>
</dbReference>
<gene>
    <name evidence="12" type="ORF">EV141_1969</name>
</gene>
<dbReference type="NCBIfam" id="TIGR00150">
    <property type="entry name" value="T6A_YjeE"/>
    <property type="match status" value="1"/>
</dbReference>
<evidence type="ECO:0000256" key="6">
    <source>
        <dbReference type="ARBA" id="ARBA00022723"/>
    </source>
</evidence>
<organism evidence="12 13">
    <name type="scientific">Microcella putealis</name>
    <dbReference type="NCBI Taxonomy" id="337005"/>
    <lineage>
        <taxon>Bacteria</taxon>
        <taxon>Bacillati</taxon>
        <taxon>Actinomycetota</taxon>
        <taxon>Actinomycetes</taxon>
        <taxon>Micrococcales</taxon>
        <taxon>Microbacteriaceae</taxon>
        <taxon>Microcella</taxon>
    </lineage>
</organism>
<evidence type="ECO:0000256" key="8">
    <source>
        <dbReference type="ARBA" id="ARBA00022840"/>
    </source>
</evidence>
<dbReference type="EMBL" id="SGWW01000003">
    <property type="protein sequence ID" value="RZS56505.1"/>
    <property type="molecule type" value="Genomic_DNA"/>
</dbReference>
<dbReference type="RefSeq" id="WP_198675530.1">
    <property type="nucleotide sequence ID" value="NZ_SGWW01000003.1"/>
</dbReference>
<evidence type="ECO:0000256" key="1">
    <source>
        <dbReference type="ARBA" id="ARBA00004496"/>
    </source>
</evidence>
<keyword evidence="7" id="KW-0547">Nucleotide-binding</keyword>
<dbReference type="Gene3D" id="3.40.50.300">
    <property type="entry name" value="P-loop containing nucleotide triphosphate hydrolases"/>
    <property type="match status" value="1"/>
</dbReference>
<keyword evidence="13" id="KW-1185">Reference proteome</keyword>
<evidence type="ECO:0000256" key="4">
    <source>
        <dbReference type="ARBA" id="ARBA00022490"/>
    </source>
</evidence>
<dbReference type="GO" id="GO:0005524">
    <property type="term" value="F:ATP binding"/>
    <property type="evidence" value="ECO:0007669"/>
    <property type="project" value="UniProtKB-KW"/>
</dbReference>
<comment type="function">
    <text evidence="10">Required for the formation of a threonylcarbamoyl group on adenosine at position 37 (t(6)A37) in tRNAs that read codons beginning with adenine. Is involved in the transfer of the threonylcarbamoyl moiety of threonylcarbamoyl-AMP (TC-AMP) to the N6 group of A37, together with TsaD and TsaB. TsaE seems to play an indirect role in the t(6)A biosynthesis pathway, possibly in regulating the core enzymatic function of TsaD.</text>
</comment>